<keyword evidence="3" id="KW-1185">Reference proteome</keyword>
<name>A0ABD3GF32_9MARC</name>
<dbReference type="AlphaFoldDB" id="A0ABD3GF32"/>
<feature type="compositionally biased region" description="Basic residues" evidence="1">
    <location>
        <begin position="453"/>
        <end position="462"/>
    </location>
</feature>
<proteinExistence type="predicted"/>
<reference evidence="2 3" key="1">
    <citation type="submission" date="2024-09" db="EMBL/GenBank/DDBJ databases">
        <title>Chromosome-scale assembly of Riccia sorocarpa.</title>
        <authorList>
            <person name="Paukszto L."/>
        </authorList>
    </citation>
    <scope>NUCLEOTIDE SEQUENCE [LARGE SCALE GENOMIC DNA]</scope>
    <source>
        <strain evidence="2">LP-2024</strain>
        <tissue evidence="2">Aerial parts of the thallus</tissue>
    </source>
</reference>
<dbReference type="PANTHER" id="PTHR31635">
    <property type="entry name" value="REVERSE TRANSCRIPTASE DOMAIN-CONTAINING PROTEIN-RELATED"/>
    <property type="match status" value="1"/>
</dbReference>
<evidence type="ECO:0000256" key="1">
    <source>
        <dbReference type="SAM" id="MobiDB-lite"/>
    </source>
</evidence>
<organism evidence="2 3">
    <name type="scientific">Riccia sorocarpa</name>
    <dbReference type="NCBI Taxonomy" id="122646"/>
    <lineage>
        <taxon>Eukaryota</taxon>
        <taxon>Viridiplantae</taxon>
        <taxon>Streptophyta</taxon>
        <taxon>Embryophyta</taxon>
        <taxon>Marchantiophyta</taxon>
        <taxon>Marchantiopsida</taxon>
        <taxon>Marchantiidae</taxon>
        <taxon>Marchantiales</taxon>
        <taxon>Ricciaceae</taxon>
        <taxon>Riccia</taxon>
    </lineage>
</organism>
<comment type="caution">
    <text evidence="2">The sequence shown here is derived from an EMBL/GenBank/DDBJ whole genome shotgun (WGS) entry which is preliminary data.</text>
</comment>
<dbReference type="PANTHER" id="PTHR31635:SF196">
    <property type="entry name" value="REVERSE TRANSCRIPTASE DOMAIN-CONTAINING PROTEIN-RELATED"/>
    <property type="match status" value="1"/>
</dbReference>
<gene>
    <name evidence="2" type="ORF">R1sor_027135</name>
</gene>
<dbReference type="Proteomes" id="UP001633002">
    <property type="component" value="Unassembled WGS sequence"/>
</dbReference>
<accession>A0ABD3GF32</accession>
<protein>
    <recommendedName>
        <fullName evidence="4">Reverse transcriptase domain-containing protein</fullName>
    </recommendedName>
</protein>
<feature type="region of interest" description="Disordered" evidence="1">
    <location>
        <begin position="434"/>
        <end position="462"/>
    </location>
</feature>
<sequence length="503" mass="58054">MWTDAKDLCMEMLLVFWRDEQLPTPAKKGVIKLLAKNEEKYKLTNWRPITLQGITYKIISKILADSMKPLLPALVSGQQTGFVPERTIFDNILSVKLGEEWAYASEQPAIFLKNAAEILLLESTGKVKISKTLTHILAGWTTCKKKLNFHLGTETIHSQVPLEIGVRVREITITGQTAGWAPLKQRLKTMRLSYTGELQGDPLNRLLAADKLGVLPDSHLRIEGPVSKQAGFITQWATNASEEGKHITTPNLWRWEGRDTTKENKTWDMSTGEWRKLVRRKTNMWGRMNASWGCVWDLNKWETFWKRLWQSKFLPRDKLKVKHNWEKICQMYNEVTGREVSGSSLILVGGKLLLPENFSLALLFIKHTRFTWKDRCKEVYTRERNITPVNVVLVEAEYTIVGLRRKYTSESSRDKLENSHQEILLMKIREKRRRTRDGRVISPRQSSGSGVPGRRRWRHPARNHAEWIAAKLRKGEPQENKATIHSLVEGAENKTRHTHQSGI</sequence>
<evidence type="ECO:0000313" key="3">
    <source>
        <dbReference type="Proteomes" id="UP001633002"/>
    </source>
</evidence>
<dbReference type="EMBL" id="JBJQOH010000008">
    <property type="protein sequence ID" value="KAL3677187.1"/>
    <property type="molecule type" value="Genomic_DNA"/>
</dbReference>
<evidence type="ECO:0000313" key="2">
    <source>
        <dbReference type="EMBL" id="KAL3677187.1"/>
    </source>
</evidence>
<evidence type="ECO:0008006" key="4">
    <source>
        <dbReference type="Google" id="ProtNLM"/>
    </source>
</evidence>